<dbReference type="AlphaFoldDB" id="A0A7S3G6G5"/>
<keyword evidence="1" id="KW-0175">Coiled coil</keyword>
<proteinExistence type="predicted"/>
<evidence type="ECO:0000256" key="1">
    <source>
        <dbReference type="SAM" id="Coils"/>
    </source>
</evidence>
<gene>
    <name evidence="3" type="ORF">PBIL07802_LOCUS17025</name>
</gene>
<organism evidence="3">
    <name type="scientific">Palpitomonas bilix</name>
    <dbReference type="NCBI Taxonomy" id="652834"/>
    <lineage>
        <taxon>Eukaryota</taxon>
        <taxon>Eukaryota incertae sedis</taxon>
    </lineage>
</organism>
<feature type="coiled-coil region" evidence="1">
    <location>
        <begin position="173"/>
        <end position="200"/>
    </location>
</feature>
<dbReference type="EMBL" id="HBIB01026348">
    <property type="protein sequence ID" value="CAE0254777.1"/>
    <property type="molecule type" value="Transcribed_RNA"/>
</dbReference>
<feature type="compositionally biased region" description="Basic and acidic residues" evidence="2">
    <location>
        <begin position="81"/>
        <end position="97"/>
    </location>
</feature>
<protein>
    <submittedName>
        <fullName evidence="3">Uncharacterized protein</fullName>
    </submittedName>
</protein>
<sequence length="202" mass="22256">MPRDRARRTNVTASSWGRSTLARIMQEGHGEGTEETTDSLEVDGAELPPPGEALRHSLMSTSEGSSDVPHTHRRLSSASSSEKEDGASEDADSKRIQVAEESLFKTLDSLKRALQHDREGEGRELEDTKRKLAIAETELRVLRKEFSSFCELIEERLVKGYGIEVGYDSPASIAAVRAENAALRDTVAELSMQLRKAKEGSE</sequence>
<accession>A0A7S3G6G5</accession>
<name>A0A7S3G6G5_9EUKA</name>
<feature type="compositionally biased region" description="Polar residues" evidence="2">
    <location>
        <begin position="9"/>
        <end position="18"/>
    </location>
</feature>
<reference evidence="3" key="1">
    <citation type="submission" date="2021-01" db="EMBL/GenBank/DDBJ databases">
        <authorList>
            <person name="Corre E."/>
            <person name="Pelletier E."/>
            <person name="Niang G."/>
            <person name="Scheremetjew M."/>
            <person name="Finn R."/>
            <person name="Kale V."/>
            <person name="Holt S."/>
            <person name="Cochrane G."/>
            <person name="Meng A."/>
            <person name="Brown T."/>
            <person name="Cohen L."/>
        </authorList>
    </citation>
    <scope>NUCLEOTIDE SEQUENCE</scope>
    <source>
        <strain evidence="3">NIES-2562</strain>
    </source>
</reference>
<feature type="region of interest" description="Disordered" evidence="2">
    <location>
        <begin position="1"/>
        <end position="97"/>
    </location>
</feature>
<evidence type="ECO:0000313" key="3">
    <source>
        <dbReference type="EMBL" id="CAE0254777.1"/>
    </source>
</evidence>
<evidence type="ECO:0000256" key="2">
    <source>
        <dbReference type="SAM" id="MobiDB-lite"/>
    </source>
</evidence>
<feature type="coiled-coil region" evidence="1">
    <location>
        <begin position="118"/>
        <end position="145"/>
    </location>
</feature>
<feature type="compositionally biased region" description="Acidic residues" evidence="2">
    <location>
        <begin position="33"/>
        <end position="44"/>
    </location>
</feature>